<protein>
    <recommendedName>
        <fullName evidence="5">Glycine-rich protein</fullName>
    </recommendedName>
</protein>
<evidence type="ECO:0000313" key="3">
    <source>
        <dbReference type="EMBL" id="CAG7731501.1"/>
    </source>
</evidence>
<accession>A0A8J2KTZ7</accession>
<name>A0A8J2KTZ7_9HEXA</name>
<evidence type="ECO:0000256" key="1">
    <source>
        <dbReference type="SAM" id="MobiDB-lite"/>
    </source>
</evidence>
<keyword evidence="4" id="KW-1185">Reference proteome</keyword>
<evidence type="ECO:0000313" key="4">
    <source>
        <dbReference type="Proteomes" id="UP000708208"/>
    </source>
</evidence>
<dbReference type="Proteomes" id="UP000708208">
    <property type="component" value="Unassembled WGS sequence"/>
</dbReference>
<feature type="region of interest" description="Disordered" evidence="1">
    <location>
        <begin position="26"/>
        <end position="102"/>
    </location>
</feature>
<sequence length="102" mass="10104">MKILWVFCVLALIMCSMGALADSKLPKDKDVAVEGKGKEKGESLVADKREGRQGYGGGGRRGGGGGRRGGGGGRYGGGGRRGGGGGRYGGGGGRRGGGGRGY</sequence>
<evidence type="ECO:0008006" key="5">
    <source>
        <dbReference type="Google" id="ProtNLM"/>
    </source>
</evidence>
<dbReference type="AlphaFoldDB" id="A0A8J2KTZ7"/>
<evidence type="ECO:0000256" key="2">
    <source>
        <dbReference type="SAM" id="SignalP"/>
    </source>
</evidence>
<reference evidence="3" key="1">
    <citation type="submission" date="2021-06" db="EMBL/GenBank/DDBJ databases">
        <authorList>
            <person name="Hodson N. C."/>
            <person name="Mongue J. A."/>
            <person name="Jaron S. K."/>
        </authorList>
    </citation>
    <scope>NUCLEOTIDE SEQUENCE</scope>
</reference>
<organism evidence="3 4">
    <name type="scientific">Allacma fusca</name>
    <dbReference type="NCBI Taxonomy" id="39272"/>
    <lineage>
        <taxon>Eukaryota</taxon>
        <taxon>Metazoa</taxon>
        <taxon>Ecdysozoa</taxon>
        <taxon>Arthropoda</taxon>
        <taxon>Hexapoda</taxon>
        <taxon>Collembola</taxon>
        <taxon>Symphypleona</taxon>
        <taxon>Sminthuridae</taxon>
        <taxon>Allacma</taxon>
    </lineage>
</organism>
<proteinExistence type="predicted"/>
<gene>
    <name evidence="3" type="ORF">AFUS01_LOCUS20088</name>
</gene>
<feature type="chain" id="PRO_5035188306" description="Glycine-rich protein" evidence="2">
    <location>
        <begin position="22"/>
        <end position="102"/>
    </location>
</feature>
<comment type="caution">
    <text evidence="3">The sequence shown here is derived from an EMBL/GenBank/DDBJ whole genome shotgun (WGS) entry which is preliminary data.</text>
</comment>
<keyword evidence="2" id="KW-0732">Signal</keyword>
<feature type="compositionally biased region" description="Basic and acidic residues" evidence="1">
    <location>
        <begin position="26"/>
        <end position="52"/>
    </location>
</feature>
<dbReference type="EMBL" id="CAJVCH010213969">
    <property type="protein sequence ID" value="CAG7731501.1"/>
    <property type="molecule type" value="Genomic_DNA"/>
</dbReference>
<feature type="compositionally biased region" description="Gly residues" evidence="1">
    <location>
        <begin position="53"/>
        <end position="102"/>
    </location>
</feature>
<feature type="signal peptide" evidence="2">
    <location>
        <begin position="1"/>
        <end position="21"/>
    </location>
</feature>